<sequence length="149" mass="16935">APYIVENLFPEVTYHFRFAARNDVGLGPWSNAPSTTMPRRSVPAEPTIERNNGEESEVECSENIQQSVQYTNYPLENLMPDTIYKVELRAHNAIGDSTPATIRIRTARGEPHQYFNYKTDFVGSGCGVICANFRFCFVVILFKLLSYFV</sequence>
<dbReference type="STRING" id="77166.U4U3W5"/>
<dbReference type="OrthoDB" id="10056271at2759"/>
<protein>
    <recommendedName>
        <fullName evidence="2">Fibronectin type-III domain-containing protein</fullName>
    </recommendedName>
</protein>
<dbReference type="Gene3D" id="2.60.40.10">
    <property type="entry name" value="Immunoglobulins"/>
    <property type="match status" value="2"/>
</dbReference>
<dbReference type="InterPro" id="IPR013783">
    <property type="entry name" value="Ig-like_fold"/>
</dbReference>
<dbReference type="InterPro" id="IPR003961">
    <property type="entry name" value="FN3_dom"/>
</dbReference>
<evidence type="ECO:0000313" key="4">
    <source>
        <dbReference type="Proteomes" id="UP000030742"/>
    </source>
</evidence>
<gene>
    <name evidence="3" type="ORF">D910_05969</name>
</gene>
<feature type="non-terminal residue" evidence="3">
    <location>
        <position position="149"/>
    </location>
</feature>
<dbReference type="Proteomes" id="UP000030742">
    <property type="component" value="Unassembled WGS sequence"/>
</dbReference>
<dbReference type="PROSITE" id="PS50853">
    <property type="entry name" value="FN3"/>
    <property type="match status" value="1"/>
</dbReference>
<dbReference type="SUPFAM" id="SSF49265">
    <property type="entry name" value="Fibronectin type III"/>
    <property type="match status" value="1"/>
</dbReference>
<accession>U4U3W5</accession>
<name>U4U3W5_DENPD</name>
<evidence type="ECO:0000256" key="1">
    <source>
        <dbReference type="SAM" id="MobiDB-lite"/>
    </source>
</evidence>
<evidence type="ECO:0000259" key="2">
    <source>
        <dbReference type="PROSITE" id="PS50853"/>
    </source>
</evidence>
<feature type="region of interest" description="Disordered" evidence="1">
    <location>
        <begin position="30"/>
        <end position="55"/>
    </location>
</feature>
<dbReference type="InterPro" id="IPR036116">
    <property type="entry name" value="FN3_sf"/>
</dbReference>
<evidence type="ECO:0000313" key="3">
    <source>
        <dbReference type="EMBL" id="ERL88584.1"/>
    </source>
</evidence>
<proteinExistence type="predicted"/>
<feature type="non-terminal residue" evidence="3">
    <location>
        <position position="1"/>
    </location>
</feature>
<feature type="domain" description="Fibronectin type-III" evidence="2">
    <location>
        <begin position="1"/>
        <end position="40"/>
    </location>
</feature>
<dbReference type="EMBL" id="KB632081">
    <property type="protein sequence ID" value="ERL88584.1"/>
    <property type="molecule type" value="Genomic_DNA"/>
</dbReference>
<dbReference type="CDD" id="cd00063">
    <property type="entry name" value="FN3"/>
    <property type="match status" value="2"/>
</dbReference>
<organism evidence="3 4">
    <name type="scientific">Dendroctonus ponderosae</name>
    <name type="common">Mountain pine beetle</name>
    <dbReference type="NCBI Taxonomy" id="77166"/>
    <lineage>
        <taxon>Eukaryota</taxon>
        <taxon>Metazoa</taxon>
        <taxon>Ecdysozoa</taxon>
        <taxon>Arthropoda</taxon>
        <taxon>Hexapoda</taxon>
        <taxon>Insecta</taxon>
        <taxon>Pterygota</taxon>
        <taxon>Neoptera</taxon>
        <taxon>Endopterygota</taxon>
        <taxon>Coleoptera</taxon>
        <taxon>Polyphaga</taxon>
        <taxon>Cucujiformia</taxon>
        <taxon>Curculionidae</taxon>
        <taxon>Scolytinae</taxon>
        <taxon>Dendroctonus</taxon>
    </lineage>
</organism>
<reference evidence="3 4" key="1">
    <citation type="journal article" date="2013" name="Genome Biol.">
        <title>Draft genome of the mountain pine beetle, Dendroctonus ponderosae Hopkins, a major forest pest.</title>
        <authorList>
            <person name="Keeling C.I."/>
            <person name="Yuen M.M."/>
            <person name="Liao N.Y."/>
            <person name="Docking T.R."/>
            <person name="Chan S.K."/>
            <person name="Taylor G.A."/>
            <person name="Palmquist D.L."/>
            <person name="Jackman S.D."/>
            <person name="Nguyen A."/>
            <person name="Li M."/>
            <person name="Henderson H."/>
            <person name="Janes J.K."/>
            <person name="Zhao Y."/>
            <person name="Pandoh P."/>
            <person name="Moore R."/>
            <person name="Sperling F.A."/>
            <person name="Huber D.P."/>
            <person name="Birol I."/>
            <person name="Jones S.J."/>
            <person name="Bohlmann J."/>
        </authorList>
    </citation>
    <scope>NUCLEOTIDE SEQUENCE</scope>
</reference>
<dbReference type="AlphaFoldDB" id="U4U3W5"/>